<gene>
    <name evidence="3" type="ORF">SAMN05192553_1227</name>
</gene>
<dbReference type="Gene3D" id="3.30.530.20">
    <property type="match status" value="1"/>
</dbReference>
<proteinExistence type="inferred from homology"/>
<feature type="domain" description="Activator of Hsp90 ATPase homologue 1/2-like C-terminal" evidence="2">
    <location>
        <begin position="11"/>
        <end position="139"/>
    </location>
</feature>
<accession>A0A1H7C2Y9</accession>
<protein>
    <submittedName>
        <fullName evidence="3">Uncharacterized conserved protein YndB, AHSA1/START domain</fullName>
    </submittedName>
</protein>
<dbReference type="Proteomes" id="UP000199403">
    <property type="component" value="Unassembled WGS sequence"/>
</dbReference>
<dbReference type="InterPro" id="IPR013538">
    <property type="entry name" value="ASHA1/2-like_C"/>
</dbReference>
<dbReference type="AlphaFoldDB" id="A0A1H7C2Y9"/>
<dbReference type="EMBL" id="FNZH01000022">
    <property type="protein sequence ID" value="SEJ82927.1"/>
    <property type="molecule type" value="Genomic_DNA"/>
</dbReference>
<dbReference type="InterPro" id="IPR023393">
    <property type="entry name" value="START-like_dom_sf"/>
</dbReference>
<dbReference type="OrthoDB" id="2355173at2"/>
<keyword evidence="4" id="KW-1185">Reference proteome</keyword>
<organism evidence="3 4">
    <name type="scientific">Cyclobacterium xiamenense</name>
    <dbReference type="NCBI Taxonomy" id="1297121"/>
    <lineage>
        <taxon>Bacteria</taxon>
        <taxon>Pseudomonadati</taxon>
        <taxon>Bacteroidota</taxon>
        <taxon>Cytophagia</taxon>
        <taxon>Cytophagales</taxon>
        <taxon>Cyclobacteriaceae</taxon>
        <taxon>Cyclobacterium</taxon>
    </lineage>
</organism>
<evidence type="ECO:0000313" key="3">
    <source>
        <dbReference type="EMBL" id="SEJ82927.1"/>
    </source>
</evidence>
<sequence>MKDFYTEIYINASTDKVWKAFVEPNQFFMAFYQADIRSTFKIGERIEYAGVFQGQETVHIYGEIMEYEKGKVLSYTDHPGPMYKENHAELKSRVRVTFEPFGQSTRLTLTNDQFTKNNPMQTEAKQWYLILSNLKTWLETGYLMDIPNQ</sequence>
<dbReference type="RefSeq" id="WP_092178958.1">
    <property type="nucleotide sequence ID" value="NZ_FNZH01000022.1"/>
</dbReference>
<name>A0A1H7C2Y9_9BACT</name>
<evidence type="ECO:0000256" key="1">
    <source>
        <dbReference type="ARBA" id="ARBA00006817"/>
    </source>
</evidence>
<reference evidence="4" key="1">
    <citation type="submission" date="2016-10" db="EMBL/GenBank/DDBJ databases">
        <authorList>
            <person name="Varghese N."/>
            <person name="Submissions S."/>
        </authorList>
    </citation>
    <scope>NUCLEOTIDE SEQUENCE [LARGE SCALE GENOMIC DNA]</scope>
    <source>
        <strain evidence="4">IBRC-M 10761</strain>
    </source>
</reference>
<evidence type="ECO:0000313" key="4">
    <source>
        <dbReference type="Proteomes" id="UP000199403"/>
    </source>
</evidence>
<dbReference type="STRING" id="1416801.SAMN05192553_1227"/>
<dbReference type="Pfam" id="PF08327">
    <property type="entry name" value="AHSA1"/>
    <property type="match status" value="1"/>
</dbReference>
<evidence type="ECO:0000259" key="2">
    <source>
        <dbReference type="Pfam" id="PF08327"/>
    </source>
</evidence>
<dbReference type="SUPFAM" id="SSF55961">
    <property type="entry name" value="Bet v1-like"/>
    <property type="match status" value="1"/>
</dbReference>
<comment type="similarity">
    <text evidence="1">Belongs to the AHA1 family.</text>
</comment>